<reference evidence="20 21" key="1">
    <citation type="journal article" date="2011" name="Mol. Biol. Evol.">
        <title>Unity in variety--the pan-genome of the Chlamydiae.</title>
        <authorList>
            <person name="Collingro A."/>
            <person name="Tischler P."/>
            <person name="Weinmaier T."/>
            <person name="Penz T."/>
            <person name="Heinz E."/>
            <person name="Brunham R.C."/>
            <person name="Read T.D."/>
            <person name="Bavoil P.M."/>
            <person name="Sachse K."/>
            <person name="Kahane S."/>
            <person name="Friedman M.G."/>
            <person name="Rattei T."/>
            <person name="Myers G.S."/>
            <person name="Horn M."/>
        </authorList>
    </citation>
    <scope>NUCLEOTIDE SEQUENCE [LARGE SCALE GENOMIC DNA]</scope>
    <source>
        <strain evidence="21">ATCC VR-1471 / Z</strain>
    </source>
</reference>
<dbReference type="GO" id="GO:0005737">
    <property type="term" value="C:cytoplasm"/>
    <property type="evidence" value="ECO:0007669"/>
    <property type="project" value="UniProtKB-SubCell"/>
</dbReference>
<dbReference type="STRING" id="331113.SNE_A11900"/>
<evidence type="ECO:0000256" key="13">
    <source>
        <dbReference type="ARBA" id="ARBA00022833"/>
    </source>
</evidence>
<comment type="subcellular location">
    <subcellularLocation>
        <location evidence="6">Cytoplasm</location>
    </subcellularLocation>
</comment>
<keyword evidence="15 20" id="KW-0456">Lyase</keyword>
<keyword evidence="16" id="KW-0170">Cobalt</keyword>
<dbReference type="eggNOG" id="COG0337">
    <property type="taxonomic scope" value="Bacteria"/>
</dbReference>
<dbReference type="PANTHER" id="PTHR43622:SF1">
    <property type="entry name" value="3-DEHYDROQUINATE SYNTHASE"/>
    <property type="match status" value="1"/>
</dbReference>
<comment type="catalytic activity">
    <reaction evidence="1">
        <text>7-phospho-2-dehydro-3-deoxy-D-arabino-heptonate = 3-dehydroquinate + phosphate</text>
        <dbReference type="Rhea" id="RHEA:21968"/>
        <dbReference type="ChEBI" id="CHEBI:32364"/>
        <dbReference type="ChEBI" id="CHEBI:43474"/>
        <dbReference type="ChEBI" id="CHEBI:58394"/>
        <dbReference type="EC" id="4.2.3.4"/>
    </reaction>
</comment>
<evidence type="ECO:0000256" key="12">
    <source>
        <dbReference type="ARBA" id="ARBA00022741"/>
    </source>
</evidence>
<dbReference type="CDD" id="cd08195">
    <property type="entry name" value="DHQS"/>
    <property type="match status" value="1"/>
</dbReference>
<dbReference type="KEGG" id="sng:SNE_A11900"/>
<evidence type="ECO:0000259" key="19">
    <source>
        <dbReference type="Pfam" id="PF24621"/>
    </source>
</evidence>
<dbReference type="GO" id="GO:0003856">
    <property type="term" value="F:3-dehydroquinate synthase activity"/>
    <property type="evidence" value="ECO:0007669"/>
    <property type="project" value="UniProtKB-UniRule"/>
</dbReference>
<dbReference type="FunFam" id="3.40.50.1970:FF:000007">
    <property type="entry name" value="Pentafunctional AROM polypeptide"/>
    <property type="match status" value="1"/>
</dbReference>
<dbReference type="GO" id="GO:0009423">
    <property type="term" value="P:chorismate biosynthetic process"/>
    <property type="evidence" value="ECO:0007669"/>
    <property type="project" value="UniProtKB-UniRule"/>
</dbReference>
<dbReference type="Proteomes" id="UP000000496">
    <property type="component" value="Chromosome gsn.131"/>
</dbReference>
<organism evidence="20 21">
    <name type="scientific">Simkania negevensis (strain ATCC VR-1471 / DSM 27360 / Z)</name>
    <dbReference type="NCBI Taxonomy" id="331113"/>
    <lineage>
        <taxon>Bacteria</taxon>
        <taxon>Pseudomonadati</taxon>
        <taxon>Chlamydiota</taxon>
        <taxon>Chlamydiia</taxon>
        <taxon>Parachlamydiales</taxon>
        <taxon>Simkaniaceae</taxon>
        <taxon>Simkania</taxon>
    </lineage>
</organism>
<evidence type="ECO:0000256" key="4">
    <source>
        <dbReference type="ARBA" id="ARBA00001947"/>
    </source>
</evidence>
<feature type="domain" description="3-dehydroquinate synthase N-terminal" evidence="18">
    <location>
        <begin position="72"/>
        <end position="182"/>
    </location>
</feature>
<name>F8L8E4_SIMNZ</name>
<evidence type="ECO:0000256" key="15">
    <source>
        <dbReference type="ARBA" id="ARBA00023239"/>
    </source>
</evidence>
<dbReference type="GO" id="GO:0009073">
    <property type="term" value="P:aromatic amino acid family biosynthetic process"/>
    <property type="evidence" value="ECO:0007669"/>
    <property type="project" value="InterPro"/>
</dbReference>
<evidence type="ECO:0000256" key="1">
    <source>
        <dbReference type="ARBA" id="ARBA00001393"/>
    </source>
</evidence>
<dbReference type="Gene3D" id="3.40.50.1970">
    <property type="match status" value="1"/>
</dbReference>
<evidence type="ECO:0000256" key="14">
    <source>
        <dbReference type="ARBA" id="ARBA00023027"/>
    </source>
</evidence>
<dbReference type="OrthoDB" id="9806583at2"/>
<dbReference type="NCBIfam" id="TIGR01357">
    <property type="entry name" value="aroB"/>
    <property type="match status" value="1"/>
</dbReference>
<dbReference type="HOGENOM" id="CLU_001201_0_2_0"/>
<dbReference type="PIRSF" id="PIRSF001455">
    <property type="entry name" value="DHQ_synth"/>
    <property type="match status" value="1"/>
</dbReference>
<evidence type="ECO:0000259" key="18">
    <source>
        <dbReference type="Pfam" id="PF01761"/>
    </source>
</evidence>
<comment type="pathway">
    <text evidence="7">Metabolic intermediate biosynthesis; chorismate biosynthesis; chorismate from D-erythrose 4-phosphate and phosphoenolpyruvate: step 2/7.</text>
</comment>
<dbReference type="InterPro" id="IPR050071">
    <property type="entry name" value="Dehydroquinate_synthase"/>
</dbReference>
<evidence type="ECO:0000256" key="2">
    <source>
        <dbReference type="ARBA" id="ARBA00001911"/>
    </source>
</evidence>
<dbReference type="InterPro" id="IPR016037">
    <property type="entry name" value="DHQ_synth_AroB"/>
</dbReference>
<comment type="cofactor">
    <cofactor evidence="2">
        <name>NAD(+)</name>
        <dbReference type="ChEBI" id="CHEBI:57540"/>
    </cofactor>
</comment>
<evidence type="ECO:0000313" key="21">
    <source>
        <dbReference type="Proteomes" id="UP000000496"/>
    </source>
</evidence>
<dbReference type="UniPathway" id="UPA00053">
    <property type="reaction ID" value="UER00085"/>
</dbReference>
<evidence type="ECO:0000256" key="6">
    <source>
        <dbReference type="ARBA" id="ARBA00004496"/>
    </source>
</evidence>
<dbReference type="EMBL" id="FR872582">
    <property type="protein sequence ID" value="CCB89067.1"/>
    <property type="molecule type" value="Genomic_DNA"/>
</dbReference>
<dbReference type="PANTHER" id="PTHR43622">
    <property type="entry name" value="3-DEHYDROQUINATE SYNTHASE"/>
    <property type="match status" value="1"/>
</dbReference>
<comment type="cofactor">
    <cofactor evidence="4">
        <name>Zn(2+)</name>
        <dbReference type="ChEBI" id="CHEBI:29105"/>
    </cofactor>
</comment>
<dbReference type="GO" id="GO:0000166">
    <property type="term" value="F:nucleotide binding"/>
    <property type="evidence" value="ECO:0007669"/>
    <property type="project" value="UniProtKB-KW"/>
</dbReference>
<evidence type="ECO:0000256" key="10">
    <source>
        <dbReference type="ARBA" id="ARBA00017684"/>
    </source>
</evidence>
<evidence type="ECO:0000313" key="20">
    <source>
        <dbReference type="EMBL" id="CCB89067.1"/>
    </source>
</evidence>
<evidence type="ECO:0000256" key="8">
    <source>
        <dbReference type="ARBA" id="ARBA00005412"/>
    </source>
</evidence>
<evidence type="ECO:0000256" key="17">
    <source>
        <dbReference type="NCBIfam" id="TIGR01357"/>
    </source>
</evidence>
<keyword evidence="12" id="KW-0547">Nucleotide-binding</keyword>
<dbReference type="RefSeq" id="WP_013943534.1">
    <property type="nucleotide sequence ID" value="NC_015713.1"/>
</dbReference>
<dbReference type="Gene3D" id="1.20.1090.10">
    <property type="entry name" value="Dehydroquinate synthase-like - alpha domain"/>
    <property type="match status" value="1"/>
</dbReference>
<evidence type="ECO:0000256" key="11">
    <source>
        <dbReference type="ARBA" id="ARBA00022723"/>
    </source>
</evidence>
<keyword evidence="14" id="KW-0520">NAD</keyword>
<dbReference type="EC" id="4.2.3.4" evidence="9 17"/>
<evidence type="ECO:0000256" key="3">
    <source>
        <dbReference type="ARBA" id="ARBA00001941"/>
    </source>
</evidence>
<evidence type="ECO:0000256" key="16">
    <source>
        <dbReference type="ARBA" id="ARBA00023285"/>
    </source>
</evidence>
<dbReference type="Pfam" id="PF01761">
    <property type="entry name" value="DHQ_synthase"/>
    <property type="match status" value="1"/>
</dbReference>
<dbReference type="InterPro" id="IPR056179">
    <property type="entry name" value="DHQS_C"/>
</dbReference>
<dbReference type="InterPro" id="IPR030960">
    <property type="entry name" value="DHQS/DOIS_N"/>
</dbReference>
<proteinExistence type="inferred from homology"/>
<gene>
    <name evidence="20" type="primary">aroB</name>
    <name evidence="20" type="ordered locus">SNE_A11900</name>
</gene>
<dbReference type="GO" id="GO:0046872">
    <property type="term" value="F:metal ion binding"/>
    <property type="evidence" value="ECO:0007669"/>
    <property type="project" value="UniProtKB-KW"/>
</dbReference>
<sequence>MKDQITLKTKSKEFKTTISIGYDLLKNPLFLQLCQEQHSPFAIVTDDHVGKLYGQSLVDFLTAAGLDVTLHTFKAGEQSKSRSVKEHLEDELFHAGHGRGSTLIALGGGVTTDLVGYIAATFCRGVPYISIPTSLLGMVDASIGGKTGINVSFGKNLIGATYHPLAIFMDLSFLTTLSDDGIREGTAEILKHGLIEHSYLFEMLDEDLEKWTERDMPFFKKLVYESCQVKRKVVEADPYEKGMRRMLNFGHTIGHAIEVLEEYKMPHGEAVALGMVVESMISFKLGKISESEFDEIYNLIKVMGYRLSISEKVTERQMLHMMRFDKKAKKRTPRFVILDGIGKVESFKDTYCTVIDEDLLDETLGWMVAEFYKGDA</sequence>
<dbReference type="InterPro" id="IPR030963">
    <property type="entry name" value="DHQ_synth_fam"/>
</dbReference>
<evidence type="ECO:0000256" key="7">
    <source>
        <dbReference type="ARBA" id="ARBA00004661"/>
    </source>
</evidence>
<dbReference type="AlphaFoldDB" id="F8L8E4"/>
<comment type="cofactor">
    <cofactor evidence="3">
        <name>Co(2+)</name>
        <dbReference type="ChEBI" id="CHEBI:48828"/>
    </cofactor>
</comment>
<dbReference type="Pfam" id="PF24621">
    <property type="entry name" value="DHQS_C"/>
    <property type="match status" value="1"/>
</dbReference>
<keyword evidence="13" id="KW-0862">Zinc</keyword>
<keyword evidence="11" id="KW-0479">Metal-binding</keyword>
<keyword evidence="21" id="KW-1185">Reference proteome</keyword>
<accession>F8L8E4</accession>
<protein>
    <recommendedName>
        <fullName evidence="10 17">3-dehydroquinate synthase</fullName>
        <ecNumber evidence="9 17">4.2.3.4</ecNumber>
    </recommendedName>
</protein>
<evidence type="ECO:0000256" key="9">
    <source>
        <dbReference type="ARBA" id="ARBA00013031"/>
    </source>
</evidence>
<comment type="function">
    <text evidence="5">Catalyzes the conversion of 3-deoxy-D-arabino-heptulosonate 7-phosphate (DAHP) to dehydroquinate (DHQ).</text>
</comment>
<evidence type="ECO:0000256" key="5">
    <source>
        <dbReference type="ARBA" id="ARBA00003485"/>
    </source>
</evidence>
<dbReference type="SUPFAM" id="SSF56796">
    <property type="entry name" value="Dehydroquinate synthase-like"/>
    <property type="match status" value="1"/>
</dbReference>
<feature type="domain" description="3-dehydroquinate synthase C-terminal" evidence="19">
    <location>
        <begin position="185"/>
        <end position="328"/>
    </location>
</feature>
<comment type="similarity">
    <text evidence="8">Belongs to the sugar phosphate cyclases superfamily. Dehydroquinate synthase family.</text>
</comment>